<reference evidence="5 6" key="1">
    <citation type="submission" date="2018-10" db="EMBL/GenBank/DDBJ databases">
        <title>Butyricimonas faecalis sp. nov., isolated from human faeces and emended description of the genus Butyricimonas.</title>
        <authorList>
            <person name="Le Roy T."/>
            <person name="Van der Smissen P."/>
            <person name="Paquot A."/>
            <person name="Delzenne N."/>
            <person name="Muccioli G."/>
            <person name="Collet J.-F."/>
            <person name="Cani P.D."/>
        </authorList>
    </citation>
    <scope>NUCLEOTIDE SEQUENCE [LARGE SCALE GENOMIC DNA]</scope>
    <source>
        <strain evidence="5 6">H184</strain>
    </source>
</reference>
<keyword evidence="1 3" id="KW-0820">tRNA-binding</keyword>
<dbReference type="InterPro" id="IPR012340">
    <property type="entry name" value="NA-bd_OB-fold"/>
</dbReference>
<dbReference type="Gene3D" id="2.40.50.140">
    <property type="entry name" value="Nucleic acid-binding proteins"/>
    <property type="match status" value="1"/>
</dbReference>
<feature type="domain" description="TRNA-binding" evidence="4">
    <location>
        <begin position="7"/>
        <end position="110"/>
    </location>
</feature>
<keyword evidence="2 3" id="KW-0694">RNA-binding</keyword>
<evidence type="ECO:0000256" key="2">
    <source>
        <dbReference type="ARBA" id="ARBA00022884"/>
    </source>
</evidence>
<evidence type="ECO:0000313" key="6">
    <source>
        <dbReference type="Proteomes" id="UP000270673"/>
    </source>
</evidence>
<dbReference type="FunFam" id="2.40.50.140:FF:000165">
    <property type="entry name" value="Chaperone CsaA"/>
    <property type="match status" value="1"/>
</dbReference>
<dbReference type="Pfam" id="PF01588">
    <property type="entry name" value="tRNA_bind"/>
    <property type="match status" value="1"/>
</dbReference>
<dbReference type="OrthoDB" id="9794564at2"/>
<dbReference type="NCBIfam" id="NF007494">
    <property type="entry name" value="PRK10089.1-3"/>
    <property type="match status" value="1"/>
</dbReference>
<gene>
    <name evidence="5" type="ORF">D8S85_00115</name>
</gene>
<protein>
    <submittedName>
        <fullName evidence="5">tRNA-binding protein</fullName>
    </submittedName>
</protein>
<dbReference type="PROSITE" id="PS50886">
    <property type="entry name" value="TRBD"/>
    <property type="match status" value="1"/>
</dbReference>
<evidence type="ECO:0000259" key="4">
    <source>
        <dbReference type="PROSITE" id="PS50886"/>
    </source>
</evidence>
<dbReference type="NCBIfam" id="TIGR02222">
    <property type="entry name" value="chap_CsaA"/>
    <property type="match status" value="1"/>
</dbReference>
<evidence type="ECO:0000256" key="3">
    <source>
        <dbReference type="PROSITE-ProRule" id="PRU00209"/>
    </source>
</evidence>
<organism evidence="5 6">
    <name type="scientific">Butyricimonas faecalis</name>
    <dbReference type="NCBI Taxonomy" id="2093856"/>
    <lineage>
        <taxon>Bacteria</taxon>
        <taxon>Pseudomonadati</taxon>
        <taxon>Bacteroidota</taxon>
        <taxon>Bacteroidia</taxon>
        <taxon>Bacteroidales</taxon>
        <taxon>Odoribacteraceae</taxon>
        <taxon>Butyricimonas</taxon>
    </lineage>
</organism>
<evidence type="ECO:0000256" key="1">
    <source>
        <dbReference type="ARBA" id="ARBA00022555"/>
    </source>
</evidence>
<name>A0A3Q9IN61_9BACT</name>
<dbReference type="AlphaFoldDB" id="A0A3Q9IN61"/>
<dbReference type="EMBL" id="CP032819">
    <property type="protein sequence ID" value="AZS28108.1"/>
    <property type="molecule type" value="Genomic_DNA"/>
</dbReference>
<sequence>MKITVEDFNKIEMRAGTVVHVEINKRARKPAYKVDIDFGNEIGIKSTSAQITDLYNEENLVGKQVICCVNLPAIHIGSVKSEVRILGTNSTQGCVLLQPSQKVENGDIVF</sequence>
<evidence type="ECO:0000313" key="5">
    <source>
        <dbReference type="EMBL" id="AZS28108.1"/>
    </source>
</evidence>
<keyword evidence="6" id="KW-1185">Reference proteome</keyword>
<dbReference type="KEGG" id="buy:D8S85_00115"/>
<dbReference type="Proteomes" id="UP000270673">
    <property type="component" value="Chromosome"/>
</dbReference>
<dbReference type="NCBIfam" id="NF007495">
    <property type="entry name" value="PRK10089.1-4"/>
    <property type="match status" value="1"/>
</dbReference>
<proteinExistence type="predicted"/>
<dbReference type="CDD" id="cd02798">
    <property type="entry name" value="tRNA_bind_CsaA"/>
    <property type="match status" value="1"/>
</dbReference>
<dbReference type="PANTHER" id="PTHR11586:SF37">
    <property type="entry name" value="TRNA-BINDING DOMAIN-CONTAINING PROTEIN"/>
    <property type="match status" value="1"/>
</dbReference>
<dbReference type="InterPro" id="IPR002547">
    <property type="entry name" value="tRNA-bd_dom"/>
</dbReference>
<dbReference type="InterPro" id="IPR008231">
    <property type="entry name" value="CsaA"/>
</dbReference>
<accession>A0A3Q9IN61</accession>
<dbReference type="GO" id="GO:0000049">
    <property type="term" value="F:tRNA binding"/>
    <property type="evidence" value="ECO:0007669"/>
    <property type="project" value="UniProtKB-UniRule"/>
</dbReference>
<dbReference type="SUPFAM" id="SSF50249">
    <property type="entry name" value="Nucleic acid-binding proteins"/>
    <property type="match status" value="1"/>
</dbReference>
<dbReference type="RefSeq" id="WP_106624257.1">
    <property type="nucleotide sequence ID" value="NZ_CP032819.1"/>
</dbReference>
<dbReference type="InterPro" id="IPR051270">
    <property type="entry name" value="Tyrosine-tRNA_ligase_regulator"/>
</dbReference>
<dbReference type="PANTHER" id="PTHR11586">
    <property type="entry name" value="TRNA-AMINOACYLATION COFACTOR ARC1 FAMILY MEMBER"/>
    <property type="match status" value="1"/>
</dbReference>